<sequence length="47" mass="5417">RGRVTFGDADSTAPFASVIVVFNHAKKTYQKQGYQRKKQGKWQYILV</sequence>
<feature type="non-terminal residue" evidence="1">
    <location>
        <position position="1"/>
    </location>
</feature>
<comment type="caution">
    <text evidence="1">The sequence shown here is derived from an EMBL/GenBank/DDBJ whole genome shotgun (WGS) entry which is preliminary data.</text>
</comment>
<organism evidence="1">
    <name type="scientific">marine sediment metagenome</name>
    <dbReference type="NCBI Taxonomy" id="412755"/>
    <lineage>
        <taxon>unclassified sequences</taxon>
        <taxon>metagenomes</taxon>
        <taxon>ecological metagenomes</taxon>
    </lineage>
</organism>
<dbReference type="EMBL" id="BART01040758">
    <property type="protein sequence ID" value="GAH30822.1"/>
    <property type="molecule type" value="Genomic_DNA"/>
</dbReference>
<proteinExistence type="predicted"/>
<dbReference type="AlphaFoldDB" id="X1EDX5"/>
<accession>X1EDX5</accession>
<protein>
    <submittedName>
        <fullName evidence="1">Uncharacterized protein</fullName>
    </submittedName>
</protein>
<name>X1EDX5_9ZZZZ</name>
<evidence type="ECO:0000313" key="1">
    <source>
        <dbReference type="EMBL" id="GAH30822.1"/>
    </source>
</evidence>
<reference evidence="1" key="1">
    <citation type="journal article" date="2014" name="Front. Microbiol.">
        <title>High frequency of phylogenetically diverse reductive dehalogenase-homologous genes in deep subseafloor sedimentary metagenomes.</title>
        <authorList>
            <person name="Kawai M."/>
            <person name="Futagami T."/>
            <person name="Toyoda A."/>
            <person name="Takaki Y."/>
            <person name="Nishi S."/>
            <person name="Hori S."/>
            <person name="Arai W."/>
            <person name="Tsubouchi T."/>
            <person name="Morono Y."/>
            <person name="Uchiyama I."/>
            <person name="Ito T."/>
            <person name="Fujiyama A."/>
            <person name="Inagaki F."/>
            <person name="Takami H."/>
        </authorList>
    </citation>
    <scope>NUCLEOTIDE SEQUENCE</scope>
    <source>
        <strain evidence="1">Expedition CK06-06</strain>
    </source>
</reference>
<gene>
    <name evidence="1" type="ORF">S01H4_66108</name>
</gene>